<comment type="caution">
    <text evidence="3">The sequence shown here is derived from an EMBL/GenBank/DDBJ whole genome shotgun (WGS) entry which is preliminary data.</text>
</comment>
<dbReference type="Pfam" id="PF00990">
    <property type="entry name" value="GGDEF"/>
    <property type="match status" value="1"/>
</dbReference>
<keyword evidence="1" id="KW-1133">Transmembrane helix</keyword>
<dbReference type="InterPro" id="IPR043128">
    <property type="entry name" value="Rev_trsase/Diguanyl_cyclase"/>
</dbReference>
<dbReference type="EMBL" id="JADIKI010000022">
    <property type="protein sequence ID" value="MFK2854391.1"/>
    <property type="molecule type" value="Genomic_DNA"/>
</dbReference>
<dbReference type="NCBIfam" id="TIGR00254">
    <property type="entry name" value="GGDEF"/>
    <property type="match status" value="1"/>
</dbReference>
<feature type="transmembrane region" description="Helical" evidence="1">
    <location>
        <begin position="198"/>
        <end position="223"/>
    </location>
</feature>
<dbReference type="Gene3D" id="3.30.70.270">
    <property type="match status" value="1"/>
</dbReference>
<keyword evidence="1" id="KW-0812">Transmembrane</keyword>
<feature type="transmembrane region" description="Helical" evidence="1">
    <location>
        <begin position="33"/>
        <end position="51"/>
    </location>
</feature>
<evidence type="ECO:0000313" key="4">
    <source>
        <dbReference type="Proteomes" id="UP001620409"/>
    </source>
</evidence>
<dbReference type="SMART" id="SM00267">
    <property type="entry name" value="GGDEF"/>
    <property type="match status" value="1"/>
</dbReference>
<dbReference type="PANTHER" id="PTHR46663:SF2">
    <property type="entry name" value="GGDEF DOMAIN-CONTAINING PROTEIN"/>
    <property type="match status" value="1"/>
</dbReference>
<evidence type="ECO:0000256" key="1">
    <source>
        <dbReference type="SAM" id="Phobius"/>
    </source>
</evidence>
<feature type="transmembrane region" description="Helical" evidence="1">
    <location>
        <begin position="235"/>
        <end position="253"/>
    </location>
</feature>
<dbReference type="InterPro" id="IPR029787">
    <property type="entry name" value="Nucleotide_cyclase"/>
</dbReference>
<feature type="transmembrane region" description="Helical" evidence="1">
    <location>
        <begin position="91"/>
        <end position="109"/>
    </location>
</feature>
<feature type="domain" description="GGDEF" evidence="2">
    <location>
        <begin position="290"/>
        <end position="423"/>
    </location>
</feature>
<evidence type="ECO:0000313" key="3">
    <source>
        <dbReference type="EMBL" id="MFK2854391.1"/>
    </source>
</evidence>
<keyword evidence="4" id="KW-1185">Reference proteome</keyword>
<evidence type="ECO:0000259" key="2">
    <source>
        <dbReference type="PROSITE" id="PS50887"/>
    </source>
</evidence>
<dbReference type="RefSeq" id="WP_380008795.1">
    <property type="nucleotide sequence ID" value="NZ_JADIKI010000022.1"/>
</dbReference>
<feature type="transmembrane region" description="Helical" evidence="1">
    <location>
        <begin position="57"/>
        <end position="79"/>
    </location>
</feature>
<dbReference type="InterPro" id="IPR000160">
    <property type="entry name" value="GGDEF_dom"/>
</dbReference>
<feature type="transmembrane region" description="Helical" evidence="1">
    <location>
        <begin position="6"/>
        <end position="26"/>
    </location>
</feature>
<keyword evidence="1" id="KW-0472">Membrane</keyword>
<reference evidence="3 4" key="1">
    <citation type="submission" date="2020-10" db="EMBL/GenBank/DDBJ databases">
        <title>Phylogeny of dyella-like bacteria.</title>
        <authorList>
            <person name="Fu J."/>
        </authorList>
    </citation>
    <scope>NUCLEOTIDE SEQUENCE [LARGE SCALE GENOMIC DNA]</scope>
    <source>
        <strain evidence="3 4">DHG40</strain>
    </source>
</reference>
<name>A0ABW8IGR3_9GAMM</name>
<dbReference type="CDD" id="cd01949">
    <property type="entry name" value="GGDEF"/>
    <property type="match status" value="1"/>
</dbReference>
<feature type="transmembrane region" description="Helical" evidence="1">
    <location>
        <begin position="146"/>
        <end position="165"/>
    </location>
</feature>
<feature type="transmembrane region" description="Helical" evidence="1">
    <location>
        <begin position="171"/>
        <end position="191"/>
    </location>
</feature>
<dbReference type="InterPro" id="IPR052163">
    <property type="entry name" value="DGC-Regulatory_Protein"/>
</dbReference>
<gene>
    <name evidence="3" type="ORF">ISP18_07295</name>
</gene>
<dbReference type="Proteomes" id="UP001620409">
    <property type="component" value="Unassembled WGS sequence"/>
</dbReference>
<dbReference type="SUPFAM" id="SSF55073">
    <property type="entry name" value="Nucleotide cyclase"/>
    <property type="match status" value="1"/>
</dbReference>
<dbReference type="PANTHER" id="PTHR46663">
    <property type="entry name" value="DIGUANYLATE CYCLASE DGCT-RELATED"/>
    <property type="match status" value="1"/>
</dbReference>
<accession>A0ABW8IGR3</accession>
<protein>
    <submittedName>
        <fullName evidence="3">GGDEF domain-containing protein</fullName>
    </submittedName>
</protein>
<proteinExistence type="predicted"/>
<dbReference type="PROSITE" id="PS50887">
    <property type="entry name" value="GGDEF"/>
    <property type="match status" value="1"/>
</dbReference>
<organism evidence="3 4">
    <name type="scientific">Dyella humi</name>
    <dbReference type="NCBI Taxonomy" id="1770547"/>
    <lineage>
        <taxon>Bacteria</taxon>
        <taxon>Pseudomonadati</taxon>
        <taxon>Pseudomonadota</taxon>
        <taxon>Gammaproteobacteria</taxon>
        <taxon>Lysobacterales</taxon>
        <taxon>Rhodanobacteraceae</taxon>
        <taxon>Dyella</taxon>
    </lineage>
</organism>
<sequence length="430" mass="47027">MSWKEVPDLLAVGLLIYAFVTVSRPVGSMVTRLWLAGWICVELHFAAYSFLDVPGMSGVIADIVGTAALVWCAQLFRWSMDPRPGQWGSRLLFWAMSAVYTLYLALTSLPTLPPTTIMIGAASLFAVVPLIIVAATPRAQRPASRWIAVGLNIALAAALLRWQFSTHGADLMNVLPLFVAYFTCCLQFVFYKQRRTGGFVVTLLGLLAWSLVFPLGMTFDVLFPTVQVGAEVWNLPKYLVAVGMLLLLLEGQLKRNQHLAYHDALTGLPNRRLFQDRISGAIERARQRHMRMAMLAIDLDGFKQVNDTMGHHVGDEVLQHVALLFATRLRRVDTLARTGGDEFSVVLEGPITRQEAANVAGTLQQLLKTPLPIAGRTMQVGASVGLAMFPDDAQTPSGLCILADERMYAAKRNGGGAVQGLADDMMLSGS</sequence>
<feature type="transmembrane region" description="Helical" evidence="1">
    <location>
        <begin position="115"/>
        <end position="134"/>
    </location>
</feature>